<feature type="transmembrane region" description="Helical" evidence="6">
    <location>
        <begin position="153"/>
        <end position="177"/>
    </location>
</feature>
<keyword evidence="3 6" id="KW-1133">Transmembrane helix</keyword>
<accession>A0AAW0Z5F6</accession>
<evidence type="ECO:0000256" key="5">
    <source>
        <dbReference type="SAM" id="MobiDB-lite"/>
    </source>
</evidence>
<comment type="caution">
    <text evidence="8">The sequence shown here is derived from an EMBL/GenBank/DDBJ whole genome shotgun (WGS) entry which is preliminary data.</text>
</comment>
<keyword evidence="4 6" id="KW-0472">Membrane</keyword>
<keyword evidence="2 6" id="KW-0812">Transmembrane</keyword>
<dbReference type="Pfam" id="PF04479">
    <property type="entry name" value="RTA1"/>
    <property type="match status" value="1"/>
</dbReference>
<dbReference type="PANTHER" id="PTHR31465">
    <property type="entry name" value="PROTEIN RTA1-RELATED"/>
    <property type="match status" value="1"/>
</dbReference>
<feature type="chain" id="PRO_5043866955" description="Integral membrane protein" evidence="7">
    <location>
        <begin position="24"/>
        <end position="346"/>
    </location>
</feature>
<gene>
    <name evidence="8" type="ORF">IAR55_001168</name>
</gene>
<keyword evidence="9" id="KW-1185">Reference proteome</keyword>
<reference evidence="8 9" key="1">
    <citation type="journal article" date="2024" name="bioRxiv">
        <title>Comparative genomics of Cryptococcus and Kwoniella reveals pathogenesis evolution and contrasting karyotype dynamics via intercentromeric recombination or chromosome fusion.</title>
        <authorList>
            <person name="Coelho M.A."/>
            <person name="David-Palma M."/>
            <person name="Shea T."/>
            <person name="Bowers K."/>
            <person name="McGinley-Smith S."/>
            <person name="Mohammad A.W."/>
            <person name="Gnirke A."/>
            <person name="Yurkov A.M."/>
            <person name="Nowrousian M."/>
            <person name="Sun S."/>
            <person name="Cuomo C.A."/>
            <person name="Heitman J."/>
        </authorList>
    </citation>
    <scope>NUCLEOTIDE SEQUENCE [LARGE SCALE GENOMIC DNA]</scope>
    <source>
        <strain evidence="8 9">CBS 13917</strain>
    </source>
</reference>
<comment type="subcellular location">
    <subcellularLocation>
        <location evidence="1">Membrane</location>
        <topology evidence="1">Multi-pass membrane protein</topology>
    </subcellularLocation>
</comment>
<feature type="transmembrane region" description="Helical" evidence="6">
    <location>
        <begin position="189"/>
        <end position="212"/>
    </location>
</feature>
<dbReference type="InterPro" id="IPR007568">
    <property type="entry name" value="RTA1"/>
</dbReference>
<dbReference type="GeneID" id="92178427"/>
<feature type="signal peptide" evidence="7">
    <location>
        <begin position="1"/>
        <end position="23"/>
    </location>
</feature>
<evidence type="ECO:0000256" key="4">
    <source>
        <dbReference type="ARBA" id="ARBA00023136"/>
    </source>
</evidence>
<dbReference type="KEGG" id="kne:92178427"/>
<organism evidence="8 9">
    <name type="scientific">Kwoniella newhampshirensis</name>
    <dbReference type="NCBI Taxonomy" id="1651941"/>
    <lineage>
        <taxon>Eukaryota</taxon>
        <taxon>Fungi</taxon>
        <taxon>Dikarya</taxon>
        <taxon>Basidiomycota</taxon>
        <taxon>Agaricomycotina</taxon>
        <taxon>Tremellomycetes</taxon>
        <taxon>Tremellales</taxon>
        <taxon>Cryptococcaceae</taxon>
        <taxon>Kwoniella</taxon>
    </lineage>
</organism>
<protein>
    <recommendedName>
        <fullName evidence="10">Integral membrane protein</fullName>
    </recommendedName>
</protein>
<feature type="transmembrane region" description="Helical" evidence="6">
    <location>
        <begin position="275"/>
        <end position="295"/>
    </location>
</feature>
<dbReference type="Proteomes" id="UP001388673">
    <property type="component" value="Unassembled WGS sequence"/>
</dbReference>
<feature type="transmembrane region" description="Helical" evidence="6">
    <location>
        <begin position="78"/>
        <end position="97"/>
    </location>
</feature>
<evidence type="ECO:0000256" key="1">
    <source>
        <dbReference type="ARBA" id="ARBA00004141"/>
    </source>
</evidence>
<evidence type="ECO:0000313" key="8">
    <source>
        <dbReference type="EMBL" id="KAK8866017.1"/>
    </source>
</evidence>
<keyword evidence="7" id="KW-0732">Signal</keyword>
<evidence type="ECO:0000256" key="3">
    <source>
        <dbReference type="ARBA" id="ARBA00022989"/>
    </source>
</evidence>
<name>A0AAW0Z5F6_9TREE</name>
<dbReference type="EMBL" id="JBCAWK010000002">
    <property type="protein sequence ID" value="KAK8866017.1"/>
    <property type="molecule type" value="Genomic_DNA"/>
</dbReference>
<feature type="transmembrane region" description="Helical" evidence="6">
    <location>
        <begin position="54"/>
        <end position="71"/>
    </location>
</feature>
<evidence type="ECO:0000313" key="9">
    <source>
        <dbReference type="Proteomes" id="UP001388673"/>
    </source>
</evidence>
<evidence type="ECO:0008006" key="10">
    <source>
        <dbReference type="Google" id="ProtNLM"/>
    </source>
</evidence>
<proteinExistence type="predicted"/>
<evidence type="ECO:0000256" key="2">
    <source>
        <dbReference type="ARBA" id="ARBA00022692"/>
    </source>
</evidence>
<dbReference type="AlphaFoldDB" id="A0AAW0Z5F6"/>
<evidence type="ECO:0000256" key="7">
    <source>
        <dbReference type="SAM" id="SignalP"/>
    </source>
</evidence>
<sequence>MARSNHRLTQTVVALTLLGLASAASYDPDCAQDPYADPSHDQCNPLRYIPNKPLNIVAAVLYFLVAMILTYRLFRQRANWFMCLVIGAWFEGLGLVLRVAFRSNPHSTGLYIVCYLFVVLSPCAFLAGDYILLGRLVQFLEGTRYLRPLKPTWISTTFIVSDVITFLIQAAGGGLSISKNYKTAEMGGHIFLAGIAAQMASFILFTVMWAVFGYRAYTLDKDLWSRTGWKSLYWALGFTCICFLIRSVYRTVELSQGYVGYIATHERFYLGLDTLPLLLGIAVYTYFWPGAYLTFPRKVKKSKSEAAEEGVPMGETVERERTPTLEGDSNSAEKETVALAPAVRAG</sequence>
<dbReference type="RefSeq" id="XP_066805496.1">
    <property type="nucleotide sequence ID" value="XM_066944295.1"/>
</dbReference>
<feature type="transmembrane region" description="Helical" evidence="6">
    <location>
        <begin position="109"/>
        <end position="132"/>
    </location>
</feature>
<feature type="region of interest" description="Disordered" evidence="5">
    <location>
        <begin position="304"/>
        <end position="346"/>
    </location>
</feature>
<dbReference type="PANTHER" id="PTHR31465:SF1">
    <property type="entry name" value="PROTEIN RTA1-RELATED"/>
    <property type="match status" value="1"/>
</dbReference>
<feature type="transmembrane region" description="Helical" evidence="6">
    <location>
        <begin position="232"/>
        <end position="249"/>
    </location>
</feature>
<evidence type="ECO:0000256" key="6">
    <source>
        <dbReference type="SAM" id="Phobius"/>
    </source>
</evidence>
<dbReference type="GO" id="GO:0016020">
    <property type="term" value="C:membrane"/>
    <property type="evidence" value="ECO:0007669"/>
    <property type="project" value="UniProtKB-SubCell"/>
</dbReference>